<keyword evidence="3" id="KW-1185">Reference proteome</keyword>
<evidence type="ECO:0000313" key="2">
    <source>
        <dbReference type="EMBL" id="OSQ40581.1"/>
    </source>
</evidence>
<dbReference type="PANTHER" id="PTHR46623:SF6">
    <property type="entry name" value="ALPHA_BETA-HYDROLASES SUPERFAMILY PROTEIN"/>
    <property type="match status" value="1"/>
</dbReference>
<proteinExistence type="predicted"/>
<keyword evidence="2" id="KW-0378">Hydrolase</keyword>
<evidence type="ECO:0000313" key="3">
    <source>
        <dbReference type="Proteomes" id="UP000193391"/>
    </source>
</evidence>
<dbReference type="Pfam" id="PF01738">
    <property type="entry name" value="DLH"/>
    <property type="match status" value="1"/>
</dbReference>
<organism evidence="2 3">
    <name type="scientific">Thalassospira mesophila</name>
    <dbReference type="NCBI Taxonomy" id="1293891"/>
    <lineage>
        <taxon>Bacteria</taxon>
        <taxon>Pseudomonadati</taxon>
        <taxon>Pseudomonadota</taxon>
        <taxon>Alphaproteobacteria</taxon>
        <taxon>Rhodospirillales</taxon>
        <taxon>Thalassospiraceae</taxon>
        <taxon>Thalassospira</taxon>
    </lineage>
</organism>
<dbReference type="PANTHER" id="PTHR46623">
    <property type="entry name" value="CARBOXYMETHYLENEBUTENOLIDASE-RELATED"/>
    <property type="match status" value="1"/>
</dbReference>
<gene>
    <name evidence="2" type="ORF">TMES_02175</name>
</gene>
<feature type="domain" description="Dienelactone hydrolase" evidence="1">
    <location>
        <begin position="16"/>
        <end position="220"/>
    </location>
</feature>
<dbReference type="EMBL" id="JFKA01000001">
    <property type="protein sequence ID" value="OSQ40581.1"/>
    <property type="molecule type" value="Genomic_DNA"/>
</dbReference>
<dbReference type="GO" id="GO:0016787">
    <property type="term" value="F:hydrolase activity"/>
    <property type="evidence" value="ECO:0007669"/>
    <property type="project" value="UniProtKB-KW"/>
</dbReference>
<sequence length="227" mass="24245">MPEMTKLTSAIDGFEFDAWHGVPTGPRKGGLVLIQEIFGLDQYMIEDAKRWVAEGYEVLVPSMFDRQERGFVADHDASGFETGRKYAGDNGIENPVADVQACVDALKQNGPVFLIGYCYGGTVAWRAAVQIADLSAAVSYYGGGVAGIADQALKCPVICNFGRKDAHIPADDVAATIKKAHPEVPVYIYENSGHGFNNDGRPDSDLADAKLARARSAALFVACGAAI</sequence>
<reference evidence="2 3" key="1">
    <citation type="submission" date="2014-03" db="EMBL/GenBank/DDBJ databases">
        <title>The draft genome sequence of Thalassospira mesophila JCM 18969.</title>
        <authorList>
            <person name="Lai Q."/>
            <person name="Shao Z."/>
        </authorList>
    </citation>
    <scope>NUCLEOTIDE SEQUENCE [LARGE SCALE GENOMIC DNA]</scope>
    <source>
        <strain evidence="2 3">JCM 18969</strain>
    </source>
</reference>
<dbReference type="OrthoDB" id="9771666at2"/>
<dbReference type="RefSeq" id="WP_085578982.1">
    <property type="nucleotide sequence ID" value="NZ_JFKA01000001.1"/>
</dbReference>
<name>A0A1Y2L4H9_9PROT</name>
<dbReference type="SUPFAM" id="SSF53474">
    <property type="entry name" value="alpha/beta-Hydrolases"/>
    <property type="match status" value="1"/>
</dbReference>
<comment type="caution">
    <text evidence="2">The sequence shown here is derived from an EMBL/GenBank/DDBJ whole genome shotgun (WGS) entry which is preliminary data.</text>
</comment>
<dbReference type="STRING" id="1293891.TMES_02175"/>
<dbReference type="InterPro" id="IPR051049">
    <property type="entry name" value="Dienelactone_hydrolase-like"/>
</dbReference>
<protein>
    <submittedName>
        <fullName evidence="2">Dienelactone hydrolase</fullName>
    </submittedName>
</protein>
<dbReference type="InterPro" id="IPR029058">
    <property type="entry name" value="AB_hydrolase_fold"/>
</dbReference>
<dbReference type="Gene3D" id="3.40.50.1820">
    <property type="entry name" value="alpha/beta hydrolase"/>
    <property type="match status" value="1"/>
</dbReference>
<dbReference type="InterPro" id="IPR002925">
    <property type="entry name" value="Dienelactn_hydro"/>
</dbReference>
<dbReference type="Proteomes" id="UP000193391">
    <property type="component" value="Unassembled WGS sequence"/>
</dbReference>
<dbReference type="AlphaFoldDB" id="A0A1Y2L4H9"/>
<evidence type="ECO:0000259" key="1">
    <source>
        <dbReference type="Pfam" id="PF01738"/>
    </source>
</evidence>
<accession>A0A1Y2L4H9</accession>